<proteinExistence type="predicted"/>
<dbReference type="EMBL" id="JXXD01000052">
    <property type="protein sequence ID" value="KIZ37000.1"/>
    <property type="molecule type" value="Genomic_DNA"/>
</dbReference>
<reference evidence="2 3" key="1">
    <citation type="submission" date="2014-11" db="EMBL/GenBank/DDBJ databases">
        <title>Genomics and ecophysiology of heterotrophic nitrogen fixing bacteria isolated from estuarine surface water.</title>
        <authorList>
            <person name="Bentzon-Tilia M."/>
            <person name="Severin I."/>
            <person name="Hansen L.H."/>
            <person name="Riemann L."/>
        </authorList>
    </citation>
    <scope>NUCLEOTIDE SEQUENCE [LARGE SCALE GENOMIC DNA]</scope>
    <source>
        <strain evidence="2 3">BAL361</strain>
    </source>
</reference>
<evidence type="ECO:0000256" key="1">
    <source>
        <dbReference type="SAM" id="SignalP"/>
    </source>
</evidence>
<keyword evidence="1" id="KW-0732">Signal</keyword>
<gene>
    <name evidence="2" type="ORF">LO50_07240</name>
</gene>
<dbReference type="PATRIC" id="fig|316.110.peg.3942"/>
<evidence type="ECO:0000313" key="2">
    <source>
        <dbReference type="EMBL" id="KIZ37000.1"/>
    </source>
</evidence>
<dbReference type="RefSeq" id="WP_044314559.1">
    <property type="nucleotide sequence ID" value="NZ_JXXD01000052.1"/>
</dbReference>
<evidence type="ECO:0000313" key="3">
    <source>
        <dbReference type="Proteomes" id="UP000032439"/>
    </source>
</evidence>
<feature type="signal peptide" evidence="1">
    <location>
        <begin position="1"/>
        <end position="15"/>
    </location>
</feature>
<name>A0A0D7E928_STUST</name>
<organism evidence="2 3">
    <name type="scientific">Stutzerimonas stutzeri</name>
    <name type="common">Pseudomonas stutzeri</name>
    <dbReference type="NCBI Taxonomy" id="316"/>
    <lineage>
        <taxon>Bacteria</taxon>
        <taxon>Pseudomonadati</taxon>
        <taxon>Pseudomonadota</taxon>
        <taxon>Gammaproteobacteria</taxon>
        <taxon>Pseudomonadales</taxon>
        <taxon>Pseudomonadaceae</taxon>
        <taxon>Stutzerimonas</taxon>
    </lineage>
</organism>
<comment type="caution">
    <text evidence="2">The sequence shown here is derived from an EMBL/GenBank/DDBJ whole genome shotgun (WGS) entry which is preliminary data.</text>
</comment>
<sequence length="70" mass="7759">MIKSAFLLATGFTFAALTASQLPSAEPQQQRYEPSSQFSIQRTSNLEHAQITTLNSGEASVLTQPQRWVF</sequence>
<feature type="chain" id="PRO_5012249438" evidence="1">
    <location>
        <begin position="16"/>
        <end position="70"/>
    </location>
</feature>
<dbReference type="AlphaFoldDB" id="A0A0D7E928"/>
<accession>A0A0D7E928</accession>
<dbReference type="Proteomes" id="UP000032439">
    <property type="component" value="Unassembled WGS sequence"/>
</dbReference>
<protein>
    <submittedName>
        <fullName evidence="2">Uncharacterized protein</fullName>
    </submittedName>
</protein>